<gene>
    <name evidence="1" type="ORF">DWW09_15750</name>
</gene>
<dbReference type="AlphaFoldDB" id="A0A412XXE6"/>
<sequence length="477" mass="55855">NINHHKIIITTRAANIKLGQEFQTSELTELETSQFLTQVIEDENLGNKIILQRELQKEEIRHKIYEITNGRPLFIFQFAFIVGQKGIKDALNFNIKESSNAINFLYGRIYDYLSPKAKDLFVVLSLLVDGNDLVNVLQKAQYILNLENEIEIFNSAVDELVKLKIIKFADEENRFFEIYSKEIFQIMGDYFQKKDNIFKGNCVSRREQVNKDKTLDIEHSLLLSANSNRIAKNEIEVIENYKQIINRANSPIDVKLSAVLNLSSYLIIDRGKKETALKYLDDYSHLFKDATKGKKNREEYAIYTKMWATYNWANGTKGQKEKAVEILLEYAKGGFNYNNNIDLELAGMLLQYKSILIISEWQDLKERKRYEEVSDNEFKRLRDKQRQVCKEIHDKQGIFLYNAISKKKLNEVSSGARQNVIAGLYSFIDVLIRLTKFDLILEICTYIIYFAPKNFHSQFQHKAEWVKQIKKQKRVKE</sequence>
<dbReference type="Proteomes" id="UP000284366">
    <property type="component" value="Unassembled WGS sequence"/>
</dbReference>
<evidence type="ECO:0000313" key="1">
    <source>
        <dbReference type="EMBL" id="RGV49836.1"/>
    </source>
</evidence>
<accession>A0A412XXE6</accession>
<dbReference type="RefSeq" id="WP_181993215.1">
    <property type="nucleotide sequence ID" value="NZ_QRZG01000034.1"/>
</dbReference>
<evidence type="ECO:0000313" key="2">
    <source>
        <dbReference type="Proteomes" id="UP000284366"/>
    </source>
</evidence>
<dbReference type="EMBL" id="QRZG01000034">
    <property type="protein sequence ID" value="RGV49836.1"/>
    <property type="molecule type" value="Genomic_DNA"/>
</dbReference>
<organism evidence="1 2">
    <name type="scientific">Bacteroides clarus</name>
    <dbReference type="NCBI Taxonomy" id="626929"/>
    <lineage>
        <taxon>Bacteria</taxon>
        <taxon>Pseudomonadati</taxon>
        <taxon>Bacteroidota</taxon>
        <taxon>Bacteroidia</taxon>
        <taxon>Bacteroidales</taxon>
        <taxon>Bacteroidaceae</taxon>
        <taxon>Bacteroides</taxon>
    </lineage>
</organism>
<protein>
    <submittedName>
        <fullName evidence="1">Uncharacterized protein</fullName>
    </submittedName>
</protein>
<proteinExistence type="predicted"/>
<comment type="caution">
    <text evidence="1">The sequence shown here is derived from an EMBL/GenBank/DDBJ whole genome shotgun (WGS) entry which is preliminary data.</text>
</comment>
<reference evidence="1 2" key="1">
    <citation type="submission" date="2018-08" db="EMBL/GenBank/DDBJ databases">
        <title>A genome reference for cultivated species of the human gut microbiota.</title>
        <authorList>
            <person name="Zou Y."/>
            <person name="Xue W."/>
            <person name="Luo G."/>
        </authorList>
    </citation>
    <scope>NUCLEOTIDE SEQUENCE [LARGE SCALE GENOMIC DNA]</scope>
    <source>
        <strain evidence="1 2">AF14-27</strain>
    </source>
</reference>
<feature type="non-terminal residue" evidence="1">
    <location>
        <position position="1"/>
    </location>
</feature>
<name>A0A412XXE6_9BACE</name>